<protein>
    <recommendedName>
        <fullName evidence="1">N-acetyltransferase domain-containing protein</fullName>
    </recommendedName>
</protein>
<reference evidence="3" key="1">
    <citation type="submission" date="2018-05" db="EMBL/GenBank/DDBJ databases">
        <authorList>
            <person name="Cea G.-C."/>
            <person name="William W."/>
        </authorList>
    </citation>
    <scope>NUCLEOTIDE SEQUENCE [LARGE SCALE GENOMIC DNA]</scope>
    <source>
        <strain evidence="3">DB21MT 5</strain>
    </source>
</reference>
<dbReference type="OrthoDB" id="6399718at2"/>
<dbReference type="EMBL" id="LS483250">
    <property type="protein sequence ID" value="SQD76844.1"/>
    <property type="molecule type" value="Genomic_DNA"/>
</dbReference>
<dbReference type="Gene3D" id="3.40.630.30">
    <property type="match status" value="1"/>
</dbReference>
<keyword evidence="3" id="KW-1185">Reference proteome</keyword>
<gene>
    <name evidence="2" type="ORF">MORIYA_0366</name>
</gene>
<proteinExistence type="predicted"/>
<dbReference type="AlphaFoldDB" id="A0A330LIQ4"/>
<dbReference type="PROSITE" id="PS51186">
    <property type="entry name" value="GNAT"/>
    <property type="match status" value="1"/>
</dbReference>
<dbReference type="InterPro" id="IPR000182">
    <property type="entry name" value="GNAT_dom"/>
</dbReference>
<evidence type="ECO:0000313" key="2">
    <source>
        <dbReference type="EMBL" id="SQD76844.1"/>
    </source>
</evidence>
<dbReference type="GO" id="GO:0016747">
    <property type="term" value="F:acyltransferase activity, transferring groups other than amino-acyl groups"/>
    <property type="evidence" value="ECO:0007669"/>
    <property type="project" value="InterPro"/>
</dbReference>
<feature type="domain" description="N-acetyltransferase" evidence="1">
    <location>
        <begin position="1"/>
        <end position="143"/>
    </location>
</feature>
<dbReference type="Proteomes" id="UP000250163">
    <property type="component" value="Chromosome MORIYA"/>
</dbReference>
<dbReference type="SUPFAM" id="SSF55729">
    <property type="entry name" value="Acyl-CoA N-acyltransferases (Nat)"/>
    <property type="match status" value="1"/>
</dbReference>
<evidence type="ECO:0000259" key="1">
    <source>
        <dbReference type="PROSITE" id="PS51186"/>
    </source>
</evidence>
<dbReference type="RefSeq" id="WP_112712186.1">
    <property type="nucleotide sequence ID" value="NZ_LS483250.1"/>
</dbReference>
<organism evidence="2 3">
    <name type="scientific">Moritella yayanosii</name>
    <dbReference type="NCBI Taxonomy" id="69539"/>
    <lineage>
        <taxon>Bacteria</taxon>
        <taxon>Pseudomonadati</taxon>
        <taxon>Pseudomonadota</taxon>
        <taxon>Gammaproteobacteria</taxon>
        <taxon>Alteromonadales</taxon>
        <taxon>Moritellaceae</taxon>
        <taxon>Moritella</taxon>
    </lineage>
</organism>
<dbReference type="InterPro" id="IPR016181">
    <property type="entry name" value="Acyl_CoA_acyltransferase"/>
</dbReference>
<evidence type="ECO:0000313" key="3">
    <source>
        <dbReference type="Proteomes" id="UP000250163"/>
    </source>
</evidence>
<dbReference type="KEGG" id="mya:MORIYA_0366"/>
<accession>A0A330LIQ4</accession>
<sequence length="159" mass="18367">MRIRQAVSADWDHIYQLIEDNMFLMQQELGLDWNRESIIQHYMSKSVLVGKLGGYVIGFIAYDMSVHNHVIHSLQISREYQNGLCGFRLLKAMLTTEQNFSGKDTQVLCSVFENNAAKEQYFSIGFKEVSRSKGVLSLAIKRDQLFKRLRLGKRTSQIT</sequence>
<name>A0A330LIQ4_9GAMM</name>